<evidence type="ECO:0000313" key="4">
    <source>
        <dbReference type="Proteomes" id="UP001172778"/>
    </source>
</evidence>
<dbReference type="Pfam" id="PF07876">
    <property type="entry name" value="Dabb"/>
    <property type="match status" value="1"/>
</dbReference>
<evidence type="ECO:0000313" key="3">
    <source>
        <dbReference type="EMBL" id="MDK2125787.1"/>
    </source>
</evidence>
<dbReference type="SMART" id="SM00886">
    <property type="entry name" value="Dabb"/>
    <property type="match status" value="1"/>
</dbReference>
<dbReference type="RefSeq" id="WP_284102100.1">
    <property type="nucleotide sequence ID" value="NZ_JARRAF010000024.1"/>
</dbReference>
<comment type="caution">
    <text evidence="3">The sequence shown here is derived from an EMBL/GenBank/DDBJ whole genome shotgun (WGS) entry which is preliminary data.</text>
</comment>
<proteinExistence type="predicted"/>
<dbReference type="PANTHER" id="PTHR33178">
    <property type="match status" value="1"/>
</dbReference>
<dbReference type="InterPro" id="IPR013097">
    <property type="entry name" value="Dabb"/>
</dbReference>
<dbReference type="InterPro" id="IPR044662">
    <property type="entry name" value="HS1/DABB1-like"/>
</dbReference>
<dbReference type="PANTHER" id="PTHR33178:SF10">
    <property type="entry name" value="STRESS-RESPONSE A_B BARREL DOMAIN-CONTAINING PROTEIN"/>
    <property type="match status" value="1"/>
</dbReference>
<reference evidence="3" key="1">
    <citation type="submission" date="2023-03" db="EMBL/GenBank/DDBJ databases">
        <title>Chitinimonas shenzhenensis gen. nov., sp. nov., a novel member of family Burkholderiaceae isolated from activated sludge collected in Shen Zhen, China.</title>
        <authorList>
            <person name="Wang X."/>
        </authorList>
    </citation>
    <scope>NUCLEOTIDE SEQUENCE</scope>
    <source>
        <strain evidence="3">DQS-5</strain>
    </source>
</reference>
<organism evidence="3 4">
    <name type="scientific">Parachitinimonas caeni</name>
    <dbReference type="NCBI Taxonomy" id="3031301"/>
    <lineage>
        <taxon>Bacteria</taxon>
        <taxon>Pseudomonadati</taxon>
        <taxon>Pseudomonadota</taxon>
        <taxon>Betaproteobacteria</taxon>
        <taxon>Neisseriales</taxon>
        <taxon>Chitinibacteraceae</taxon>
        <taxon>Parachitinimonas</taxon>
    </lineage>
</organism>
<keyword evidence="4" id="KW-1185">Reference proteome</keyword>
<dbReference type="SUPFAM" id="SSF54909">
    <property type="entry name" value="Dimeric alpha+beta barrel"/>
    <property type="match status" value="1"/>
</dbReference>
<dbReference type="Gene3D" id="3.30.70.100">
    <property type="match status" value="1"/>
</dbReference>
<dbReference type="InterPro" id="IPR011008">
    <property type="entry name" value="Dimeric_a/b-barrel"/>
</dbReference>
<comment type="subunit">
    <text evidence="1">Homodimer.</text>
</comment>
<name>A0ABT7E4F2_9NEIS</name>
<feature type="domain" description="Stress-response A/B barrel" evidence="2">
    <location>
        <begin position="6"/>
        <end position="100"/>
    </location>
</feature>
<dbReference type="PROSITE" id="PS51502">
    <property type="entry name" value="S_R_A_B_BARREL"/>
    <property type="match status" value="1"/>
</dbReference>
<dbReference type="Proteomes" id="UP001172778">
    <property type="component" value="Unassembled WGS sequence"/>
</dbReference>
<protein>
    <submittedName>
        <fullName evidence="3">Dabb family protein</fullName>
    </submittedName>
</protein>
<accession>A0ABT7E4F2</accession>
<sequence length="103" mass="11698">MSPAHYRHIVLFAFHPTASDDELRRLSNDFAQLPSQISDIRAFERGVNISTEQLDQGFTHAFLLTFDDSAACDRYRDHPAHLAFVERLKPVLAKVLVVDYLAA</sequence>
<evidence type="ECO:0000259" key="2">
    <source>
        <dbReference type="PROSITE" id="PS51502"/>
    </source>
</evidence>
<evidence type="ECO:0000256" key="1">
    <source>
        <dbReference type="ARBA" id="ARBA00011738"/>
    </source>
</evidence>
<dbReference type="EMBL" id="JARRAF010000024">
    <property type="protein sequence ID" value="MDK2125787.1"/>
    <property type="molecule type" value="Genomic_DNA"/>
</dbReference>
<gene>
    <name evidence="3" type="ORF">PZA18_17170</name>
</gene>